<organism evidence="5 6">
    <name type="scientific">Talaromyces rugulosus</name>
    <name type="common">Penicillium rugulosum</name>
    <dbReference type="NCBI Taxonomy" id="121627"/>
    <lineage>
        <taxon>Eukaryota</taxon>
        <taxon>Fungi</taxon>
        <taxon>Dikarya</taxon>
        <taxon>Ascomycota</taxon>
        <taxon>Pezizomycotina</taxon>
        <taxon>Eurotiomycetes</taxon>
        <taxon>Eurotiomycetidae</taxon>
        <taxon>Eurotiales</taxon>
        <taxon>Trichocomaceae</taxon>
        <taxon>Talaromyces</taxon>
        <taxon>Talaromyces sect. Islandici</taxon>
    </lineage>
</organism>
<feature type="domain" description="Carboxylesterase type B" evidence="4">
    <location>
        <begin position="29"/>
        <end position="518"/>
    </location>
</feature>
<dbReference type="AlphaFoldDB" id="A0A7H8RI37"/>
<dbReference type="OrthoDB" id="408631at2759"/>
<name>A0A7H8RI37_TALRU</name>
<evidence type="ECO:0000256" key="1">
    <source>
        <dbReference type="ARBA" id="ARBA00005964"/>
    </source>
</evidence>
<evidence type="ECO:0000256" key="2">
    <source>
        <dbReference type="ARBA" id="ARBA00022801"/>
    </source>
</evidence>
<sequence>MMAFHKNSLALSGFLFLLGCCSTTVATGPTVLVENGTYEGVYSSTYDQDFFLGIPFAQPPLGSLRFHQPVSLNTSWDGLKRATEYYPECVGYGSDDWPYPLSEDCLALNVIRPAGYENESLPVAVWIHGGGYSEGGTRDQRYNLSFIVQNSVELGKPIIGAAVAYRLSGWGFIDGKEIRDAGATNIGIHDQRLGLHWIQENIAAFGGDPDKVTIWGESAGAGSVGIHLTAYNGRDDHLFRAAISESGGPISLAGVYNATEAQGYYDAAVATAGCSSAKYTLECLRQAPFDKLNTAFNTSAATMPYTDGDIIAGPASEQLARGEFVHVPYLIGTNFDEGASFSPTGVNNDSDLESVLLAEGLPQKSVTRLLELYPDIPDLGIPATYKGRPDYPTPGLQYKRSAAIVGDYVMHACRRLSSQAWAKANVPSYAYHFNVLVNGMTSIEGSGHFMEVAFVYDNTNGLGYYTQPNPFANEPESFAALAKLMSRSWVSFVHDLDPNNHGVQGIPHWPVYQLDKDGYGQDFVFETNATSHPEADTWRKEGIAYLNSIWSELGK</sequence>
<dbReference type="InterPro" id="IPR002018">
    <property type="entry name" value="CarbesteraseB"/>
</dbReference>
<dbReference type="RefSeq" id="XP_035350437.1">
    <property type="nucleotide sequence ID" value="XM_035494544.1"/>
</dbReference>
<dbReference type="InterPro" id="IPR029058">
    <property type="entry name" value="AB_hydrolase_fold"/>
</dbReference>
<dbReference type="EC" id="3.1.1.-" evidence="3"/>
<protein>
    <recommendedName>
        <fullName evidence="3">Carboxylic ester hydrolase</fullName>
        <ecNumber evidence="3">3.1.1.-</ecNumber>
    </recommendedName>
</protein>
<dbReference type="GO" id="GO:0016787">
    <property type="term" value="F:hydrolase activity"/>
    <property type="evidence" value="ECO:0007669"/>
    <property type="project" value="UniProtKB-KW"/>
</dbReference>
<dbReference type="InterPro" id="IPR019826">
    <property type="entry name" value="Carboxylesterase_B_AS"/>
</dbReference>
<feature type="signal peptide" evidence="3">
    <location>
        <begin position="1"/>
        <end position="26"/>
    </location>
</feature>
<dbReference type="Gene3D" id="3.40.50.1820">
    <property type="entry name" value="alpha/beta hydrolase"/>
    <property type="match status" value="1"/>
</dbReference>
<dbReference type="EMBL" id="CP055903">
    <property type="protein sequence ID" value="QKX64263.1"/>
    <property type="molecule type" value="Genomic_DNA"/>
</dbReference>
<keyword evidence="6" id="KW-1185">Reference proteome</keyword>
<dbReference type="Proteomes" id="UP000509510">
    <property type="component" value="Chromosome VI"/>
</dbReference>
<dbReference type="PROSITE" id="PS51257">
    <property type="entry name" value="PROKAR_LIPOPROTEIN"/>
    <property type="match status" value="1"/>
</dbReference>
<dbReference type="GeneID" id="55998914"/>
<dbReference type="PANTHER" id="PTHR11559">
    <property type="entry name" value="CARBOXYLESTERASE"/>
    <property type="match status" value="1"/>
</dbReference>
<evidence type="ECO:0000256" key="3">
    <source>
        <dbReference type="RuleBase" id="RU361235"/>
    </source>
</evidence>
<proteinExistence type="inferred from homology"/>
<dbReference type="InterPro" id="IPR050309">
    <property type="entry name" value="Type-B_Carboxylest/Lipase"/>
</dbReference>
<reference evidence="6" key="1">
    <citation type="submission" date="2020-06" db="EMBL/GenBank/DDBJ databases">
        <title>A chromosome-scale genome assembly of Talaromyces rugulosus W13939.</title>
        <authorList>
            <person name="Wang B."/>
            <person name="Guo L."/>
            <person name="Ye K."/>
            <person name="Wang L."/>
        </authorList>
    </citation>
    <scope>NUCLEOTIDE SEQUENCE [LARGE SCALE GENOMIC DNA]</scope>
    <source>
        <strain evidence="6">W13939</strain>
    </source>
</reference>
<keyword evidence="2 3" id="KW-0378">Hydrolase</keyword>
<evidence type="ECO:0000313" key="6">
    <source>
        <dbReference type="Proteomes" id="UP000509510"/>
    </source>
</evidence>
<dbReference type="KEGG" id="trg:TRUGW13939_11436"/>
<evidence type="ECO:0000259" key="4">
    <source>
        <dbReference type="Pfam" id="PF00135"/>
    </source>
</evidence>
<dbReference type="SUPFAM" id="SSF53474">
    <property type="entry name" value="alpha/beta-Hydrolases"/>
    <property type="match status" value="1"/>
</dbReference>
<dbReference type="Pfam" id="PF00135">
    <property type="entry name" value="COesterase"/>
    <property type="match status" value="1"/>
</dbReference>
<gene>
    <name evidence="5" type="ORF">TRUGW13939_11436</name>
</gene>
<accession>A0A7H8RI37</accession>
<dbReference type="PROSITE" id="PS00122">
    <property type="entry name" value="CARBOXYLESTERASE_B_1"/>
    <property type="match status" value="1"/>
</dbReference>
<comment type="similarity">
    <text evidence="1 3">Belongs to the type-B carboxylesterase/lipase family.</text>
</comment>
<evidence type="ECO:0000313" key="5">
    <source>
        <dbReference type="EMBL" id="QKX64263.1"/>
    </source>
</evidence>
<feature type="chain" id="PRO_5029039501" description="Carboxylic ester hydrolase" evidence="3">
    <location>
        <begin position="27"/>
        <end position="555"/>
    </location>
</feature>
<keyword evidence="3" id="KW-0732">Signal</keyword>